<proteinExistence type="predicted"/>
<accession>A0ABX0V440</accession>
<keyword evidence="1" id="KW-1133">Transmembrane helix</keyword>
<keyword evidence="2" id="KW-0732">Signal</keyword>
<protein>
    <submittedName>
        <fullName evidence="3">Uncharacterized protein</fullName>
    </submittedName>
</protein>
<evidence type="ECO:0000313" key="4">
    <source>
        <dbReference type="Proteomes" id="UP001429580"/>
    </source>
</evidence>
<keyword evidence="4" id="KW-1185">Reference proteome</keyword>
<keyword evidence="1" id="KW-0812">Transmembrane</keyword>
<dbReference type="Proteomes" id="UP001429580">
    <property type="component" value="Unassembled WGS sequence"/>
</dbReference>
<evidence type="ECO:0000256" key="1">
    <source>
        <dbReference type="SAM" id="Phobius"/>
    </source>
</evidence>
<keyword evidence="1" id="KW-0472">Membrane</keyword>
<dbReference type="RefSeq" id="WP_166955908.1">
    <property type="nucleotide sequence ID" value="NZ_JAASQI010000011.1"/>
</dbReference>
<feature type="transmembrane region" description="Helical" evidence="1">
    <location>
        <begin position="191"/>
        <end position="210"/>
    </location>
</feature>
<gene>
    <name evidence="3" type="ORF">FHS82_003849</name>
</gene>
<organism evidence="3 4">
    <name type="scientific">Pseudochelatococcus lubricantis</name>
    <dbReference type="NCBI Taxonomy" id="1538102"/>
    <lineage>
        <taxon>Bacteria</taxon>
        <taxon>Pseudomonadati</taxon>
        <taxon>Pseudomonadota</taxon>
        <taxon>Alphaproteobacteria</taxon>
        <taxon>Hyphomicrobiales</taxon>
        <taxon>Chelatococcaceae</taxon>
        <taxon>Pseudochelatococcus</taxon>
    </lineage>
</organism>
<name>A0ABX0V440_9HYPH</name>
<feature type="chain" id="PRO_5046049977" evidence="2">
    <location>
        <begin position="42"/>
        <end position="237"/>
    </location>
</feature>
<reference evidence="3 4" key="1">
    <citation type="submission" date="2020-03" db="EMBL/GenBank/DDBJ databases">
        <title>Genomic Encyclopedia of Type Strains, Phase IV (KMG-IV): sequencing the most valuable type-strain genomes for metagenomic binning, comparative biology and taxonomic classification.</title>
        <authorList>
            <person name="Goeker M."/>
        </authorList>
    </citation>
    <scope>NUCLEOTIDE SEQUENCE [LARGE SCALE GENOMIC DNA]</scope>
    <source>
        <strain evidence="3 4">DSM 103870</strain>
    </source>
</reference>
<evidence type="ECO:0000256" key="2">
    <source>
        <dbReference type="SAM" id="SignalP"/>
    </source>
</evidence>
<evidence type="ECO:0000313" key="3">
    <source>
        <dbReference type="EMBL" id="NIJ59988.1"/>
    </source>
</evidence>
<sequence length="237" mass="25841">MRAGAAANRMAAWRLRPCRRLAAALLAAWLPLLAAAPPALAHRRTTGPTDGIAIAGISHGEMAIIDAHRRAIVARAARKPLADEAFRRVLNYARIQHAFCLWGLAPGSVADEESPFNECSHAYLAAAKDLLVRMRAMPDMDAATRALGERVDRDLLLAGALEVCSYSADTFNTADVIRPRWAQMTVHPPTLMAFGGLAAAGVGMTAAMAWRRRFRWRSLGRSEELSFIAIGYELRRA</sequence>
<feature type="signal peptide" evidence="2">
    <location>
        <begin position="1"/>
        <end position="41"/>
    </location>
</feature>
<dbReference type="EMBL" id="JAASQI010000011">
    <property type="protein sequence ID" value="NIJ59988.1"/>
    <property type="molecule type" value="Genomic_DNA"/>
</dbReference>
<comment type="caution">
    <text evidence="3">The sequence shown here is derived from an EMBL/GenBank/DDBJ whole genome shotgun (WGS) entry which is preliminary data.</text>
</comment>